<evidence type="ECO:0000256" key="1">
    <source>
        <dbReference type="SAM" id="MobiDB-lite"/>
    </source>
</evidence>
<dbReference type="AlphaFoldDB" id="A0A514BVR6"/>
<feature type="compositionally biased region" description="Basic and acidic residues" evidence="1">
    <location>
        <begin position="105"/>
        <end position="125"/>
    </location>
</feature>
<feature type="region of interest" description="Disordered" evidence="1">
    <location>
        <begin position="96"/>
        <end position="179"/>
    </location>
</feature>
<reference evidence="2 3" key="1">
    <citation type="submission" date="2019-06" db="EMBL/GenBank/DDBJ databases">
        <title>Lysobacter alkalisoli sp. nov. isolated from saline-alkali soil.</title>
        <authorList>
            <person name="Sun J.-Q."/>
            <person name="Xu L."/>
        </authorList>
    </citation>
    <scope>NUCLEOTIDE SEQUENCE [LARGE SCALE GENOMIC DNA]</scope>
    <source>
        <strain evidence="2 3">SJ-36</strain>
    </source>
</reference>
<evidence type="ECO:0000313" key="3">
    <source>
        <dbReference type="Proteomes" id="UP000317199"/>
    </source>
</evidence>
<gene>
    <name evidence="2" type="ORF">FKV23_16430</name>
</gene>
<evidence type="ECO:0008006" key="4">
    <source>
        <dbReference type="Google" id="ProtNLM"/>
    </source>
</evidence>
<protein>
    <recommendedName>
        <fullName evidence="4">Lipoprotein</fullName>
    </recommendedName>
</protein>
<organism evidence="2 3">
    <name type="scientific">Marilutibacter alkalisoli</name>
    <dbReference type="NCBI Taxonomy" id="2591633"/>
    <lineage>
        <taxon>Bacteria</taxon>
        <taxon>Pseudomonadati</taxon>
        <taxon>Pseudomonadota</taxon>
        <taxon>Gammaproteobacteria</taxon>
        <taxon>Lysobacterales</taxon>
        <taxon>Lysobacteraceae</taxon>
        <taxon>Marilutibacter</taxon>
    </lineage>
</organism>
<proteinExistence type="predicted"/>
<dbReference type="EMBL" id="CP041242">
    <property type="protein sequence ID" value="QDH71501.1"/>
    <property type="molecule type" value="Genomic_DNA"/>
</dbReference>
<dbReference type="Proteomes" id="UP000317199">
    <property type="component" value="Chromosome"/>
</dbReference>
<accession>A0A514BVR6</accession>
<dbReference type="PROSITE" id="PS51257">
    <property type="entry name" value="PROKAR_LIPOPROTEIN"/>
    <property type="match status" value="1"/>
</dbReference>
<dbReference type="RefSeq" id="WP_141624833.1">
    <property type="nucleotide sequence ID" value="NZ_CP041242.1"/>
</dbReference>
<name>A0A514BVR6_9GAMM</name>
<feature type="compositionally biased region" description="Basic and acidic residues" evidence="1">
    <location>
        <begin position="164"/>
        <end position="179"/>
    </location>
</feature>
<keyword evidence="3" id="KW-1185">Reference proteome</keyword>
<sequence>MTRTLLIRVLAPALAVTLLGGCVSGYNYRADGGGYYYGRPSVQYQYYGGYGYYPYSLHPYGVYSYGHYPYRYYRPHRPYYSYPRYPYYPVYPHRPPVSGKPPSHRPGDGHGKAPWRDLDRIEREKRRPRLDTPAPRQVGQQVGPTPSAQPRPVQPRATYQPRPRSTERQDAKRIREIEP</sequence>
<evidence type="ECO:0000313" key="2">
    <source>
        <dbReference type="EMBL" id="QDH71501.1"/>
    </source>
</evidence>
<dbReference type="KEGG" id="lyj:FKV23_16430"/>